<keyword evidence="7" id="KW-0072">Autophagy</keyword>
<keyword evidence="8" id="KW-0445">Lipid transport</keyword>
<feature type="region of interest" description="Disordered" evidence="12">
    <location>
        <begin position="441"/>
        <end position="513"/>
    </location>
</feature>
<accession>A0A3M0INR6</accession>
<dbReference type="GO" id="GO:0006869">
    <property type="term" value="P:lipid transport"/>
    <property type="evidence" value="ECO:0007669"/>
    <property type="project" value="UniProtKB-KW"/>
</dbReference>
<dbReference type="OrthoDB" id="18982at2759"/>
<dbReference type="GO" id="GO:0032266">
    <property type="term" value="F:phosphatidylinositol-3-phosphate binding"/>
    <property type="evidence" value="ECO:0007669"/>
    <property type="project" value="TreeGrafter"/>
</dbReference>
<comment type="caution">
    <text evidence="13">The sequence shown here is derived from an EMBL/GenBank/DDBJ whole genome shotgun (WGS) entry which is preliminary data.</text>
</comment>
<feature type="compositionally biased region" description="Acidic residues" evidence="12">
    <location>
        <begin position="479"/>
        <end position="489"/>
    </location>
</feature>
<evidence type="ECO:0000313" key="14">
    <source>
        <dbReference type="Proteomes" id="UP000269221"/>
    </source>
</evidence>
<dbReference type="GO" id="GO:0000045">
    <property type="term" value="P:autophagosome assembly"/>
    <property type="evidence" value="ECO:0007669"/>
    <property type="project" value="TreeGrafter"/>
</dbReference>
<sequence length="620" mass="65965">MPRWARGWPEALKARAARYALQRWLGPFLEEPLRLEQLGLDLRGGTGTVRELRLRAAAVDELLAGAGAPLELREGALGAVAVTVPWAALGTEPVRLRLSHLRLVLRPRQPGSPVPGSPPPGGSQQGRDPPPEPPPLEGLEALALTIDTVLRRLQVLLEDAELRVELPPQPGGGPGGALELHLPRVEYEDSGGAPGGGPPAVLHKGLRLWDLRLLWQELPPAWAQVELEGKVGALHLLLAPPLLGTLRGLLGALDPPGSSWGGRSWGWSQGGPRGGLSLARLELLEELPGATPPRIQGAPPPLELGVQLSPPKADLDLGLLERLGPALDAICGHAQARDTPTGEDTPPVRLEVTVAEAPPQRPPATPPTPFSARRSIYESRELVLPGTPEELGAFMGEALGGAPWTLQVTLPRAHLSLSPPELLQRLYNRINNDLLLWDPAGPAPCQGPAPSADPVPAGDPAPSEGHAPFRPCRSALGTDSEEEEEEDEGPGVSPQDLGDTRDPPGPPQSGGAVLVTVPWGRVTADCPAAELVVAVALEGVMLRHRPDPPGTPWYSQLLALLALEDEPVLGYTAPTPLTQLHLHLQRCSLDYRPPGVRDSPRPEPPPDEDPETETPPIYFR</sequence>
<keyword evidence="9" id="KW-0472">Membrane</keyword>
<evidence type="ECO:0000256" key="1">
    <source>
        <dbReference type="ARBA" id="ARBA00004406"/>
    </source>
</evidence>
<evidence type="ECO:0000256" key="6">
    <source>
        <dbReference type="ARBA" id="ARBA00022824"/>
    </source>
</evidence>
<keyword evidence="5" id="KW-0813">Transport</keyword>
<keyword evidence="14" id="KW-1185">Reference proteome</keyword>
<name>A0A3M0INR6_HIRRU</name>
<comment type="catalytic activity">
    <reaction evidence="10">
        <text>a 1,2-diacyl-sn-glycero-3-phospho-L-serine(in) = a 1,2-diacyl-sn-glycero-3-phospho-L-serine(out)</text>
        <dbReference type="Rhea" id="RHEA:38663"/>
        <dbReference type="ChEBI" id="CHEBI:57262"/>
    </reaction>
</comment>
<keyword evidence="6" id="KW-0256">Endoplasmic reticulum</keyword>
<comment type="catalytic activity">
    <reaction evidence="11">
        <text>a 1,2-diacyl-sn-glycero-3-phosphoethanolamine(in) = a 1,2-diacyl-sn-glycero-3-phosphoethanolamine(out)</text>
        <dbReference type="Rhea" id="RHEA:38895"/>
        <dbReference type="ChEBI" id="CHEBI:64612"/>
    </reaction>
</comment>
<organism evidence="13 14">
    <name type="scientific">Hirundo rustica rustica</name>
    <dbReference type="NCBI Taxonomy" id="333673"/>
    <lineage>
        <taxon>Eukaryota</taxon>
        <taxon>Metazoa</taxon>
        <taxon>Chordata</taxon>
        <taxon>Craniata</taxon>
        <taxon>Vertebrata</taxon>
        <taxon>Euteleostomi</taxon>
        <taxon>Archelosauria</taxon>
        <taxon>Archosauria</taxon>
        <taxon>Dinosauria</taxon>
        <taxon>Saurischia</taxon>
        <taxon>Theropoda</taxon>
        <taxon>Coelurosauria</taxon>
        <taxon>Aves</taxon>
        <taxon>Neognathae</taxon>
        <taxon>Neoaves</taxon>
        <taxon>Telluraves</taxon>
        <taxon>Australaves</taxon>
        <taxon>Passeriformes</taxon>
        <taxon>Sylvioidea</taxon>
        <taxon>Hirundinidae</taxon>
        <taxon>Hirundo</taxon>
    </lineage>
</organism>
<evidence type="ECO:0000256" key="10">
    <source>
        <dbReference type="ARBA" id="ARBA00024479"/>
    </source>
</evidence>
<gene>
    <name evidence="13" type="ORF">DUI87_33055</name>
</gene>
<evidence type="ECO:0000256" key="5">
    <source>
        <dbReference type="ARBA" id="ARBA00022448"/>
    </source>
</evidence>
<dbReference type="GO" id="GO:0005789">
    <property type="term" value="C:endoplasmic reticulum membrane"/>
    <property type="evidence" value="ECO:0007669"/>
    <property type="project" value="UniProtKB-SubCell"/>
</dbReference>
<dbReference type="GO" id="GO:0034727">
    <property type="term" value="P:piecemeal microautophagy of the nucleus"/>
    <property type="evidence" value="ECO:0007669"/>
    <property type="project" value="TreeGrafter"/>
</dbReference>
<dbReference type="Proteomes" id="UP000269221">
    <property type="component" value="Unassembled WGS sequence"/>
</dbReference>
<evidence type="ECO:0000256" key="7">
    <source>
        <dbReference type="ARBA" id="ARBA00023006"/>
    </source>
</evidence>
<comment type="similarity">
    <text evidence="3">Belongs to the ATG2 family.</text>
</comment>
<dbReference type="GO" id="GO:0061723">
    <property type="term" value="P:glycophagy"/>
    <property type="evidence" value="ECO:0007669"/>
    <property type="project" value="TreeGrafter"/>
</dbReference>
<dbReference type="STRING" id="333673.A0A3M0INR6"/>
<reference evidence="13 14" key="1">
    <citation type="submission" date="2018-07" db="EMBL/GenBank/DDBJ databases">
        <title>A high quality draft genome assembly of the barn swallow (H. rustica rustica).</title>
        <authorList>
            <person name="Formenti G."/>
            <person name="Chiara M."/>
            <person name="Poveda L."/>
            <person name="Francoijs K.-J."/>
            <person name="Bonisoli-Alquati A."/>
            <person name="Canova L."/>
            <person name="Gianfranceschi L."/>
            <person name="Horner D.S."/>
            <person name="Saino N."/>
        </authorList>
    </citation>
    <scope>NUCLEOTIDE SEQUENCE [LARGE SCALE GENOMIC DNA]</scope>
    <source>
        <strain evidence="13">Chelidonia</strain>
        <tissue evidence="13">Blood</tissue>
    </source>
</reference>
<proteinExistence type="inferred from homology"/>
<dbReference type="GO" id="GO:0061709">
    <property type="term" value="P:reticulophagy"/>
    <property type="evidence" value="ECO:0007669"/>
    <property type="project" value="TreeGrafter"/>
</dbReference>
<evidence type="ECO:0000256" key="2">
    <source>
        <dbReference type="ARBA" id="ARBA00004623"/>
    </source>
</evidence>
<dbReference type="InterPro" id="IPR026849">
    <property type="entry name" value="ATG2"/>
</dbReference>
<feature type="compositionally biased region" description="Pro residues" evidence="12">
    <location>
        <begin position="110"/>
        <end position="121"/>
    </location>
</feature>
<dbReference type="AlphaFoldDB" id="A0A3M0INR6"/>
<feature type="region of interest" description="Disordered" evidence="12">
    <location>
        <begin position="107"/>
        <end position="138"/>
    </location>
</feature>
<comment type="subcellular location">
    <subcellularLocation>
        <location evidence="1">Endoplasmic reticulum membrane</location>
        <topology evidence="1">Peripheral membrane protein</topology>
    </subcellularLocation>
    <subcellularLocation>
        <location evidence="2">Preautophagosomal structure membrane</location>
        <topology evidence="2">Peripheral membrane protein</topology>
    </subcellularLocation>
</comment>
<evidence type="ECO:0000256" key="4">
    <source>
        <dbReference type="ARBA" id="ARBA00018070"/>
    </source>
</evidence>
<dbReference type="PANTHER" id="PTHR13190">
    <property type="entry name" value="AUTOPHAGY-RELATED 2, ISOFORM A"/>
    <property type="match status" value="1"/>
</dbReference>
<feature type="compositionally biased region" description="Pro residues" evidence="12">
    <location>
        <begin position="441"/>
        <end position="459"/>
    </location>
</feature>
<evidence type="ECO:0000256" key="8">
    <source>
        <dbReference type="ARBA" id="ARBA00023055"/>
    </source>
</evidence>
<evidence type="ECO:0000256" key="11">
    <source>
        <dbReference type="ARBA" id="ARBA00024615"/>
    </source>
</evidence>
<dbReference type="GO" id="GO:0034045">
    <property type="term" value="C:phagophore assembly site membrane"/>
    <property type="evidence" value="ECO:0007669"/>
    <property type="project" value="UniProtKB-SubCell"/>
</dbReference>
<protein>
    <recommendedName>
        <fullName evidence="4">Autophagy-related protein 2</fullName>
    </recommendedName>
</protein>
<evidence type="ECO:0000313" key="13">
    <source>
        <dbReference type="EMBL" id="RMB90454.1"/>
    </source>
</evidence>
<evidence type="ECO:0000256" key="12">
    <source>
        <dbReference type="SAM" id="MobiDB-lite"/>
    </source>
</evidence>
<dbReference type="GO" id="GO:0061908">
    <property type="term" value="C:phagophore"/>
    <property type="evidence" value="ECO:0007669"/>
    <property type="project" value="TreeGrafter"/>
</dbReference>
<dbReference type="PANTHER" id="PTHR13190:SF1">
    <property type="entry name" value="AUTOPHAGY-RELATED 2, ISOFORM A"/>
    <property type="match status" value="1"/>
</dbReference>
<dbReference type="GO" id="GO:0000422">
    <property type="term" value="P:autophagy of mitochondrion"/>
    <property type="evidence" value="ECO:0007669"/>
    <property type="project" value="TreeGrafter"/>
</dbReference>
<dbReference type="GO" id="GO:0043495">
    <property type="term" value="F:protein-membrane adaptor activity"/>
    <property type="evidence" value="ECO:0007669"/>
    <property type="project" value="TreeGrafter"/>
</dbReference>
<feature type="region of interest" description="Disordered" evidence="12">
    <location>
        <begin position="591"/>
        <end position="620"/>
    </location>
</feature>
<dbReference type="EMBL" id="QRBI01000249">
    <property type="protein sequence ID" value="RMB90454.1"/>
    <property type="molecule type" value="Genomic_DNA"/>
</dbReference>
<evidence type="ECO:0000256" key="9">
    <source>
        <dbReference type="ARBA" id="ARBA00023136"/>
    </source>
</evidence>
<evidence type="ECO:0000256" key="3">
    <source>
        <dbReference type="ARBA" id="ARBA00009714"/>
    </source>
</evidence>